<keyword evidence="1" id="KW-0472">Membrane</keyword>
<reference evidence="2" key="1">
    <citation type="submission" date="2019-08" db="EMBL/GenBank/DDBJ databases">
        <authorList>
            <person name="Kucharzyk K."/>
            <person name="Murdoch R.W."/>
            <person name="Higgins S."/>
            <person name="Loffler F."/>
        </authorList>
    </citation>
    <scope>NUCLEOTIDE SEQUENCE</scope>
</reference>
<dbReference type="NCBIfam" id="TIGR02893">
    <property type="entry name" value="spore_yabQ"/>
    <property type="match status" value="1"/>
</dbReference>
<sequence length="112" mass="12415">MTNTLSEFPAFLGAVYAGAWIGVLYALFWLVRMALGNNKWIDGALDTLFYLLAGLICAFAIIRINGGTPRAYLFLGMALGVAALLRFVARPLKPPAQKMIKWLKQKVKKRPT</sequence>
<dbReference type="EMBL" id="VSSQ01122627">
    <property type="protein sequence ID" value="MPN54424.1"/>
    <property type="molecule type" value="Genomic_DNA"/>
</dbReference>
<comment type="caution">
    <text evidence="2">The sequence shown here is derived from an EMBL/GenBank/DDBJ whole genome shotgun (WGS) entry which is preliminary data.</text>
</comment>
<dbReference type="Pfam" id="PF09578">
    <property type="entry name" value="Spore_YabQ"/>
    <property type="match status" value="1"/>
</dbReference>
<name>A0A645J1Q0_9ZZZZ</name>
<gene>
    <name evidence="2" type="ORF">SDC9_202094</name>
</gene>
<accession>A0A645J1Q0</accession>
<feature type="transmembrane region" description="Helical" evidence="1">
    <location>
        <begin position="47"/>
        <end position="65"/>
    </location>
</feature>
<proteinExistence type="predicted"/>
<keyword evidence="1" id="KW-0812">Transmembrane</keyword>
<dbReference type="InterPro" id="IPR019074">
    <property type="entry name" value="YabQ"/>
</dbReference>
<organism evidence="2">
    <name type="scientific">bioreactor metagenome</name>
    <dbReference type="NCBI Taxonomy" id="1076179"/>
    <lineage>
        <taxon>unclassified sequences</taxon>
        <taxon>metagenomes</taxon>
        <taxon>ecological metagenomes</taxon>
    </lineage>
</organism>
<feature type="transmembrane region" description="Helical" evidence="1">
    <location>
        <begin position="12"/>
        <end position="35"/>
    </location>
</feature>
<dbReference type="AlphaFoldDB" id="A0A645J1Q0"/>
<feature type="transmembrane region" description="Helical" evidence="1">
    <location>
        <begin position="71"/>
        <end position="89"/>
    </location>
</feature>
<keyword evidence="1" id="KW-1133">Transmembrane helix</keyword>
<protein>
    <recommendedName>
        <fullName evidence="3">Spore cortex biosynthesis protein YabQ</fullName>
    </recommendedName>
</protein>
<evidence type="ECO:0000313" key="2">
    <source>
        <dbReference type="EMBL" id="MPN54424.1"/>
    </source>
</evidence>
<evidence type="ECO:0000256" key="1">
    <source>
        <dbReference type="SAM" id="Phobius"/>
    </source>
</evidence>
<evidence type="ECO:0008006" key="3">
    <source>
        <dbReference type="Google" id="ProtNLM"/>
    </source>
</evidence>